<keyword evidence="3" id="KW-1185">Reference proteome</keyword>
<accession>A0A9Q1HGL7</accession>
<feature type="compositionally biased region" description="Polar residues" evidence="1">
    <location>
        <begin position="433"/>
        <end position="445"/>
    </location>
</feature>
<feature type="compositionally biased region" description="Polar residues" evidence="1">
    <location>
        <begin position="398"/>
        <end position="408"/>
    </location>
</feature>
<reference evidence="2" key="1">
    <citation type="submission" date="2021-10" db="EMBL/GenBank/DDBJ databases">
        <title>Tropical sea cucumber genome reveals ecological adaptation and Cuvierian tubules defense mechanism.</title>
        <authorList>
            <person name="Chen T."/>
        </authorList>
    </citation>
    <scope>NUCLEOTIDE SEQUENCE</scope>
    <source>
        <strain evidence="2">Nanhai2018</strain>
        <tissue evidence="2">Muscle</tissue>
    </source>
</reference>
<organism evidence="2 3">
    <name type="scientific">Holothuria leucospilota</name>
    <name type="common">Black long sea cucumber</name>
    <name type="synonym">Mertensiothuria leucospilota</name>
    <dbReference type="NCBI Taxonomy" id="206669"/>
    <lineage>
        <taxon>Eukaryota</taxon>
        <taxon>Metazoa</taxon>
        <taxon>Echinodermata</taxon>
        <taxon>Eleutherozoa</taxon>
        <taxon>Echinozoa</taxon>
        <taxon>Holothuroidea</taxon>
        <taxon>Aspidochirotacea</taxon>
        <taxon>Aspidochirotida</taxon>
        <taxon>Holothuriidae</taxon>
        <taxon>Holothuria</taxon>
    </lineage>
</organism>
<evidence type="ECO:0000313" key="3">
    <source>
        <dbReference type="Proteomes" id="UP001152320"/>
    </source>
</evidence>
<protein>
    <submittedName>
        <fullName evidence="2">Uncharacterized protein</fullName>
    </submittedName>
</protein>
<proteinExistence type="predicted"/>
<dbReference type="EMBL" id="JAIZAY010000003">
    <property type="protein sequence ID" value="KAJ8045764.1"/>
    <property type="molecule type" value="Genomic_DNA"/>
</dbReference>
<evidence type="ECO:0000256" key="1">
    <source>
        <dbReference type="SAM" id="MobiDB-lite"/>
    </source>
</evidence>
<feature type="region of interest" description="Disordered" evidence="1">
    <location>
        <begin position="254"/>
        <end position="327"/>
    </location>
</feature>
<comment type="caution">
    <text evidence="2">The sequence shown here is derived from an EMBL/GenBank/DDBJ whole genome shotgun (WGS) entry which is preliminary data.</text>
</comment>
<feature type="region of interest" description="Disordered" evidence="1">
    <location>
        <begin position="428"/>
        <end position="457"/>
    </location>
</feature>
<dbReference type="OrthoDB" id="6107088at2759"/>
<feature type="compositionally biased region" description="Basic and acidic residues" evidence="1">
    <location>
        <begin position="381"/>
        <end position="396"/>
    </location>
</feature>
<feature type="region of interest" description="Disordered" evidence="1">
    <location>
        <begin position="355"/>
        <end position="408"/>
    </location>
</feature>
<evidence type="ECO:0000313" key="2">
    <source>
        <dbReference type="EMBL" id="KAJ8045764.1"/>
    </source>
</evidence>
<dbReference type="AlphaFoldDB" id="A0A9Q1HGL7"/>
<name>A0A9Q1HGL7_HOLLE</name>
<dbReference type="Proteomes" id="UP001152320">
    <property type="component" value="Chromosome 3"/>
</dbReference>
<gene>
    <name evidence="2" type="ORF">HOLleu_08837</name>
</gene>
<sequence>MMPSVQPGDASLPPTKVFVPAQNRLPHRTSKPLPKNRTGIFLEGQNSPEYFKHRTVPPLARPRGFAPTDYSTNYAKSKGRRLSKTSTNGDKLLTLSSATLVSLYYYSSTPPVCLPLSPPLFLRVPNVYPKQQQVVQNIRARQDWKGGFFPQPQKRSKNRHLIGRREQKPSPYLLNGIPDYQDLTRRSARNFVAAANNGVTHLEDLRSESISTFSVVTTGESLQLEDIDDKSIAGLEEVYKKIIKEEGLTHLSTKQAKGRLTSGRNKSPLLIRSFRNPQNPHPVVQYSDVRQSRPSGKEPYASRPPVPAPYFYNSRSLPKAADHGGSRVHLSRLPGTRSSDHILAAPGAGNLTKSALGFTREHSPPQGVEGQRPPALTSHRRLTESDERITSSERCRVPSTTPATSTQDLQKAMAEEEARENAKHVIIPDFCESGSNGDQLSNGRSSGRDHEDESPPIVGVASGIILSLETDEGISKAIDLEEEEERNRRDVLEYHTVQKALEESSKITVDDCTENQVDVSRESPTKLDQLLHEHSEIVCQIHELEKLTCSDDEGDTN</sequence>